<keyword evidence="3" id="KW-0233">DNA recombination</keyword>
<dbReference type="OrthoDB" id="5914130at2"/>
<dbReference type="AlphaFoldDB" id="A0A0E2Z1J9"/>
<dbReference type="SUPFAM" id="SSF47823">
    <property type="entry name" value="lambda integrase-like, N-terminal domain"/>
    <property type="match status" value="1"/>
</dbReference>
<dbReference type="PANTHER" id="PTHR34605">
    <property type="entry name" value="PHAGE_INTEGRASE DOMAIN-CONTAINING PROTEIN"/>
    <property type="match status" value="1"/>
</dbReference>
<dbReference type="InterPro" id="IPR011010">
    <property type="entry name" value="DNA_brk_join_enz"/>
</dbReference>
<dbReference type="CDD" id="cd00799">
    <property type="entry name" value="INT_Cre_C"/>
    <property type="match status" value="1"/>
</dbReference>
<comment type="caution">
    <text evidence="7">The sequence shown here is derived from an EMBL/GenBank/DDBJ whole genome shotgun (WGS) entry which is preliminary data.</text>
</comment>
<dbReference type="InterPro" id="IPR010998">
    <property type="entry name" value="Integrase_recombinase_N"/>
</dbReference>
<sequence length="328" mass="36836">MSHELTPKQAAEMLGYVESESTLTLQHQRYIEAATAENTRRAYRSAIRHFERWGGHLPADASMVSAYLLAHAEILNPRTLSLRLTALRYWHQLQEFPDPTVAPEVRKLFQGIARRQGKPKRQAKAFRLEHLKAMVNHLSAQSNLKAYRDRALLLVGFFGAFRRSELVQVHLAHLQWEPEGILITVPRSKTDQSGEGQLKALPYGEGELCPVTALNAWLRIAGIESGPLFRRVNRWETLLDAPLHPAGVNLILKAVATQVGLGFVSELSSHSLRRSLATTAHRAGASFESIKRQGGWVHDGTVWEYIEAARHFEENAAAVLLTKRQKQG</sequence>
<dbReference type="HOGENOM" id="CLU_047407_1_1_6"/>
<dbReference type="Gene3D" id="1.10.150.130">
    <property type="match status" value="1"/>
</dbReference>
<organism evidence="7 8">
    <name type="scientific">Nitrosococcus oceani C-27</name>
    <dbReference type="NCBI Taxonomy" id="314279"/>
    <lineage>
        <taxon>Bacteria</taxon>
        <taxon>Pseudomonadati</taxon>
        <taxon>Pseudomonadota</taxon>
        <taxon>Gammaproteobacteria</taxon>
        <taxon>Chromatiales</taxon>
        <taxon>Chromatiaceae</taxon>
        <taxon>Nitrosococcus</taxon>
    </lineage>
</organism>
<accession>A0A0E2Z1J9</accession>
<name>A0A0E2Z1J9_9GAMM</name>
<evidence type="ECO:0000259" key="6">
    <source>
        <dbReference type="PROSITE" id="PS51900"/>
    </source>
</evidence>
<dbReference type="EMBL" id="JPGN01000054">
    <property type="protein sequence ID" value="KFI19384.1"/>
    <property type="molecule type" value="Genomic_DNA"/>
</dbReference>
<dbReference type="GO" id="GO:0006310">
    <property type="term" value="P:DNA recombination"/>
    <property type="evidence" value="ECO:0007669"/>
    <property type="project" value="UniProtKB-KW"/>
</dbReference>
<evidence type="ECO:0000256" key="3">
    <source>
        <dbReference type="ARBA" id="ARBA00023172"/>
    </source>
</evidence>
<dbReference type="PANTHER" id="PTHR34605:SF3">
    <property type="entry name" value="P CELL-TYPE AGGLUTINATION PROTEIN MAP4-LIKE-RELATED"/>
    <property type="match status" value="1"/>
</dbReference>
<dbReference type="SUPFAM" id="SSF56349">
    <property type="entry name" value="DNA breaking-rejoining enzymes"/>
    <property type="match status" value="1"/>
</dbReference>
<keyword evidence="2 4" id="KW-0238">DNA-binding</keyword>
<evidence type="ECO:0000256" key="2">
    <source>
        <dbReference type="ARBA" id="ARBA00023125"/>
    </source>
</evidence>
<evidence type="ECO:0000313" key="7">
    <source>
        <dbReference type="EMBL" id="KFI19384.1"/>
    </source>
</evidence>
<proteinExistence type="predicted"/>
<evidence type="ECO:0000256" key="4">
    <source>
        <dbReference type="PROSITE-ProRule" id="PRU01248"/>
    </source>
</evidence>
<dbReference type="Pfam" id="PF00589">
    <property type="entry name" value="Phage_integrase"/>
    <property type="match status" value="1"/>
</dbReference>
<dbReference type="Gene3D" id="1.10.443.10">
    <property type="entry name" value="Intergrase catalytic core"/>
    <property type="match status" value="1"/>
</dbReference>
<protein>
    <submittedName>
        <fullName evidence="7">Integrase</fullName>
    </submittedName>
</protein>
<feature type="domain" description="Tyr recombinase" evidence="5">
    <location>
        <begin position="121"/>
        <end position="320"/>
    </location>
</feature>
<gene>
    <name evidence="7" type="ORF">IB75_09010</name>
</gene>
<dbReference type="InterPro" id="IPR052925">
    <property type="entry name" value="Phage_Integrase-like_Recomb"/>
</dbReference>
<feature type="domain" description="Core-binding (CB)" evidence="6">
    <location>
        <begin position="21"/>
        <end position="95"/>
    </location>
</feature>
<evidence type="ECO:0000259" key="5">
    <source>
        <dbReference type="PROSITE" id="PS51898"/>
    </source>
</evidence>
<dbReference type="PROSITE" id="PS51898">
    <property type="entry name" value="TYR_RECOMBINASE"/>
    <property type="match status" value="1"/>
</dbReference>
<dbReference type="PROSITE" id="PS51900">
    <property type="entry name" value="CB"/>
    <property type="match status" value="1"/>
</dbReference>
<dbReference type="Proteomes" id="UP000028839">
    <property type="component" value="Unassembled WGS sequence"/>
</dbReference>
<dbReference type="GO" id="GO:0015074">
    <property type="term" value="P:DNA integration"/>
    <property type="evidence" value="ECO:0007669"/>
    <property type="project" value="UniProtKB-KW"/>
</dbReference>
<dbReference type="InterPro" id="IPR044068">
    <property type="entry name" value="CB"/>
</dbReference>
<reference evidence="7 8" key="1">
    <citation type="submission" date="2014-07" db="EMBL/GenBank/DDBJ databases">
        <title>Comparative analysis of Nitrosococcus oceani genome inventories of strains from Pacific and Atlantic gyres.</title>
        <authorList>
            <person name="Lim C.K."/>
            <person name="Wang L."/>
            <person name="Sayavedra-Soto L.A."/>
            <person name="Klotz M.G."/>
        </authorList>
    </citation>
    <scope>NUCLEOTIDE SEQUENCE [LARGE SCALE GENOMIC DNA]</scope>
    <source>
        <strain evidence="7 8">C-27</strain>
    </source>
</reference>
<evidence type="ECO:0000313" key="8">
    <source>
        <dbReference type="Proteomes" id="UP000028839"/>
    </source>
</evidence>
<keyword evidence="1" id="KW-0229">DNA integration</keyword>
<evidence type="ECO:0000256" key="1">
    <source>
        <dbReference type="ARBA" id="ARBA00022908"/>
    </source>
</evidence>
<dbReference type="InterPro" id="IPR013762">
    <property type="entry name" value="Integrase-like_cat_sf"/>
</dbReference>
<dbReference type="InterPro" id="IPR002104">
    <property type="entry name" value="Integrase_catalytic"/>
</dbReference>
<dbReference type="GO" id="GO:0003677">
    <property type="term" value="F:DNA binding"/>
    <property type="evidence" value="ECO:0007669"/>
    <property type="project" value="UniProtKB-UniRule"/>
</dbReference>